<keyword evidence="4" id="KW-1185">Reference proteome</keyword>
<dbReference type="PANTHER" id="PTHR43708:SF8">
    <property type="entry name" value="OXIDOREDUCTASE"/>
    <property type="match status" value="1"/>
</dbReference>
<dbReference type="KEGG" id="sdd:D9753_17045"/>
<dbReference type="Pfam" id="PF22725">
    <property type="entry name" value="GFO_IDH_MocA_C3"/>
    <property type="match status" value="1"/>
</dbReference>
<evidence type="ECO:0000259" key="2">
    <source>
        <dbReference type="Pfam" id="PF22725"/>
    </source>
</evidence>
<dbReference type="OrthoDB" id="179913at2"/>
<evidence type="ECO:0000259" key="1">
    <source>
        <dbReference type="Pfam" id="PF01408"/>
    </source>
</evidence>
<dbReference type="InterPro" id="IPR051317">
    <property type="entry name" value="Gfo/Idh/MocA_oxidoreduct"/>
</dbReference>
<dbReference type="GO" id="GO:0000166">
    <property type="term" value="F:nucleotide binding"/>
    <property type="evidence" value="ECO:0007669"/>
    <property type="project" value="InterPro"/>
</dbReference>
<feature type="domain" description="Gfo/Idh/MocA-like oxidoreductase N-terminal" evidence="1">
    <location>
        <begin position="3"/>
        <end position="111"/>
    </location>
</feature>
<reference evidence="3 4" key="1">
    <citation type="submission" date="2018-10" db="EMBL/GenBank/DDBJ databases">
        <title>The genome of Streptomyces dangxiongensis Z022.</title>
        <authorList>
            <person name="Zhang B."/>
        </authorList>
    </citation>
    <scope>NUCLEOTIDE SEQUENCE [LARGE SCALE GENOMIC DNA]</scope>
    <source>
        <strain evidence="3 4">Z022</strain>
    </source>
</reference>
<dbReference type="RefSeq" id="WP_121787783.1">
    <property type="nucleotide sequence ID" value="NZ_CP033073.1"/>
</dbReference>
<name>A0A3G2JI68_9ACTN</name>
<dbReference type="AlphaFoldDB" id="A0A3G2JI68"/>
<dbReference type="InterPro" id="IPR055170">
    <property type="entry name" value="GFO_IDH_MocA-like_dom"/>
</dbReference>
<sequence length="316" mass="32968">MTLRYGVVGCGRVFQRFHLPEVTRHEDVELVAVCDADEAGARKVLGPAADGVLVTTDLTEFLGAGRPDVVAVCTPNDAHTGPVLAALAAGAHVLCEKPLAADLDEARRLAAADFAGRLSVNLPYRFHELVPVFRDALPGDLHEVTLTFTTAGQRLWRPVTNWYGDPRRAGGGALLDLGAHALDLLGAVFGGPAEAVGCRVDRQGAEERVVAEVKLPAGPATVRIDRASRTLGLGVEAVGADGESVVLDLKRGEVRGAAGVVTASERQPELAAIRGFLDAVTGRAGGRTVPAAEALAVQELIARLYAVSVCVEGLTV</sequence>
<organism evidence="3 4">
    <name type="scientific">Streptomyces dangxiongensis</name>
    <dbReference type="NCBI Taxonomy" id="1442032"/>
    <lineage>
        <taxon>Bacteria</taxon>
        <taxon>Bacillati</taxon>
        <taxon>Actinomycetota</taxon>
        <taxon>Actinomycetes</taxon>
        <taxon>Kitasatosporales</taxon>
        <taxon>Streptomycetaceae</taxon>
        <taxon>Streptomyces</taxon>
    </lineage>
</organism>
<dbReference type="EMBL" id="CP033073">
    <property type="protein sequence ID" value="AYN40329.1"/>
    <property type="molecule type" value="Genomic_DNA"/>
</dbReference>
<dbReference type="Proteomes" id="UP000268329">
    <property type="component" value="Chromosome"/>
</dbReference>
<evidence type="ECO:0000313" key="3">
    <source>
        <dbReference type="EMBL" id="AYN40329.1"/>
    </source>
</evidence>
<proteinExistence type="predicted"/>
<protein>
    <submittedName>
        <fullName evidence="3">Gfo/Idh/MocA family oxidoreductase</fullName>
    </submittedName>
</protein>
<dbReference type="Gene3D" id="3.30.360.10">
    <property type="entry name" value="Dihydrodipicolinate Reductase, domain 2"/>
    <property type="match status" value="1"/>
</dbReference>
<feature type="domain" description="GFO/IDH/MocA-like oxidoreductase" evidence="2">
    <location>
        <begin position="139"/>
        <end position="214"/>
    </location>
</feature>
<dbReference type="InterPro" id="IPR036291">
    <property type="entry name" value="NAD(P)-bd_dom_sf"/>
</dbReference>
<dbReference type="PANTHER" id="PTHR43708">
    <property type="entry name" value="CONSERVED EXPRESSED OXIDOREDUCTASE (EUROFUNG)"/>
    <property type="match status" value="1"/>
</dbReference>
<dbReference type="InterPro" id="IPR000683">
    <property type="entry name" value="Gfo/Idh/MocA-like_OxRdtase_N"/>
</dbReference>
<dbReference type="Pfam" id="PF01408">
    <property type="entry name" value="GFO_IDH_MocA"/>
    <property type="match status" value="1"/>
</dbReference>
<accession>A0A3G2JI68</accession>
<dbReference type="SUPFAM" id="SSF51735">
    <property type="entry name" value="NAD(P)-binding Rossmann-fold domains"/>
    <property type="match status" value="1"/>
</dbReference>
<dbReference type="SUPFAM" id="SSF55347">
    <property type="entry name" value="Glyceraldehyde-3-phosphate dehydrogenase-like, C-terminal domain"/>
    <property type="match status" value="1"/>
</dbReference>
<gene>
    <name evidence="3" type="ORF">D9753_17045</name>
</gene>
<evidence type="ECO:0000313" key="4">
    <source>
        <dbReference type="Proteomes" id="UP000268329"/>
    </source>
</evidence>
<dbReference type="Gene3D" id="3.40.50.720">
    <property type="entry name" value="NAD(P)-binding Rossmann-like Domain"/>
    <property type="match status" value="1"/>
</dbReference>